<dbReference type="Proteomes" id="UP001161276">
    <property type="component" value="Unassembled WGS sequence"/>
</dbReference>
<gene>
    <name evidence="1" type="ORF">N5K24_24605</name>
</gene>
<evidence type="ECO:0000313" key="1">
    <source>
        <dbReference type="EMBL" id="MDH2053608.1"/>
    </source>
</evidence>
<dbReference type="RefSeq" id="WP_280029004.1">
    <property type="nucleotide sequence ID" value="NZ_CBDEUO010000014.1"/>
</dbReference>
<dbReference type="AlphaFoldDB" id="A0AA42WE66"/>
<evidence type="ECO:0008006" key="3">
    <source>
        <dbReference type="Google" id="ProtNLM"/>
    </source>
</evidence>
<proteinExistence type="predicted"/>
<accession>A0AA42WE66</accession>
<comment type="caution">
    <text evidence="1">The sequence shown here is derived from an EMBL/GenBank/DDBJ whole genome shotgun (WGS) entry which is preliminary data.</text>
</comment>
<organism evidence="1 2">
    <name type="scientific">Achromobacter marplatensis</name>
    <dbReference type="NCBI Taxonomy" id="470868"/>
    <lineage>
        <taxon>Bacteria</taxon>
        <taxon>Pseudomonadati</taxon>
        <taxon>Pseudomonadota</taxon>
        <taxon>Betaproteobacteria</taxon>
        <taxon>Burkholderiales</taxon>
        <taxon>Alcaligenaceae</taxon>
        <taxon>Achromobacter</taxon>
    </lineage>
</organism>
<evidence type="ECO:0000313" key="2">
    <source>
        <dbReference type="Proteomes" id="UP001161276"/>
    </source>
</evidence>
<sequence length="75" mass="7843">MNHEELDQVYTGMAQALTRVGESNAPLFLSILGLSLLSRQPDAASALALLAQAESACRGDDAVANYPATTPARPT</sequence>
<name>A0AA42WE66_9BURK</name>
<dbReference type="EMBL" id="JAOCKG010000014">
    <property type="protein sequence ID" value="MDH2053608.1"/>
    <property type="molecule type" value="Genomic_DNA"/>
</dbReference>
<reference evidence="1" key="1">
    <citation type="submission" date="2022-09" db="EMBL/GenBank/DDBJ databases">
        <title>Intensive care unit water sources are persistently colonized with multi-drug resistant bacteria and are the site of extensive horizontal gene transfer of antibiotic resistance genes.</title>
        <authorList>
            <person name="Diorio-Toth L."/>
        </authorList>
    </citation>
    <scope>NUCLEOTIDE SEQUENCE</scope>
    <source>
        <strain evidence="1">GD03676</strain>
    </source>
</reference>
<protein>
    <recommendedName>
        <fullName evidence="3">DUF2783 domain-containing protein</fullName>
    </recommendedName>
</protein>